<dbReference type="InterPro" id="IPR025663">
    <property type="entry name" value="AKAP_28"/>
</dbReference>
<gene>
    <name evidence="1" type="ORF">AAFF_G00377490</name>
</gene>
<evidence type="ECO:0008006" key="3">
    <source>
        <dbReference type="Google" id="ProtNLM"/>
    </source>
</evidence>
<dbReference type="AlphaFoldDB" id="A0AAD7SG72"/>
<organism evidence="1 2">
    <name type="scientific">Aldrovandia affinis</name>
    <dbReference type="NCBI Taxonomy" id="143900"/>
    <lineage>
        <taxon>Eukaryota</taxon>
        <taxon>Metazoa</taxon>
        <taxon>Chordata</taxon>
        <taxon>Craniata</taxon>
        <taxon>Vertebrata</taxon>
        <taxon>Euteleostomi</taxon>
        <taxon>Actinopterygii</taxon>
        <taxon>Neopterygii</taxon>
        <taxon>Teleostei</taxon>
        <taxon>Notacanthiformes</taxon>
        <taxon>Halosauridae</taxon>
        <taxon>Aldrovandia</taxon>
    </lineage>
</organism>
<accession>A0AAD7SG72</accession>
<sequence>MKIPGITWLLKYAIYTHLNWVTKNMADYTSKGVNTIASEMLKTTLQNVPDIVFHQDQEEEKGPNKYEMKNVDWVTCKDFSIRIGKEQIEEYISTWELHPSWLFSLEFLQEKELEFCKEHHYRVQWSIPTRQNPIPKATACVYFVIEISKIKPQSLPVEVYYLVESCRLRHRPGKTRFREKWLKDIIESKTLLQDTVNF</sequence>
<evidence type="ECO:0000313" key="2">
    <source>
        <dbReference type="Proteomes" id="UP001221898"/>
    </source>
</evidence>
<evidence type="ECO:0000313" key="1">
    <source>
        <dbReference type="EMBL" id="KAJ8401778.1"/>
    </source>
</evidence>
<dbReference type="GO" id="GO:0034237">
    <property type="term" value="F:protein kinase A regulatory subunit binding"/>
    <property type="evidence" value="ECO:0007669"/>
    <property type="project" value="TreeGrafter"/>
</dbReference>
<name>A0AAD7SG72_9TELE</name>
<dbReference type="Proteomes" id="UP001221898">
    <property type="component" value="Unassembled WGS sequence"/>
</dbReference>
<dbReference type="EMBL" id="JAINUG010000068">
    <property type="protein sequence ID" value="KAJ8401778.1"/>
    <property type="molecule type" value="Genomic_DNA"/>
</dbReference>
<dbReference type="GO" id="GO:0005952">
    <property type="term" value="C:cAMP-dependent protein kinase complex"/>
    <property type="evidence" value="ECO:0007669"/>
    <property type="project" value="TreeGrafter"/>
</dbReference>
<dbReference type="PANTHER" id="PTHR35075">
    <property type="entry name" value="A-KINASE ANCHOR PROTEIN 14"/>
    <property type="match status" value="1"/>
</dbReference>
<reference evidence="1" key="1">
    <citation type="journal article" date="2023" name="Science">
        <title>Genome structures resolve the early diversification of teleost fishes.</title>
        <authorList>
            <person name="Parey E."/>
            <person name="Louis A."/>
            <person name="Montfort J."/>
            <person name="Bouchez O."/>
            <person name="Roques C."/>
            <person name="Iampietro C."/>
            <person name="Lluch J."/>
            <person name="Castinel A."/>
            <person name="Donnadieu C."/>
            <person name="Desvignes T."/>
            <person name="Floi Bucao C."/>
            <person name="Jouanno E."/>
            <person name="Wen M."/>
            <person name="Mejri S."/>
            <person name="Dirks R."/>
            <person name="Jansen H."/>
            <person name="Henkel C."/>
            <person name="Chen W.J."/>
            <person name="Zahm M."/>
            <person name="Cabau C."/>
            <person name="Klopp C."/>
            <person name="Thompson A.W."/>
            <person name="Robinson-Rechavi M."/>
            <person name="Braasch I."/>
            <person name="Lecointre G."/>
            <person name="Bobe J."/>
            <person name="Postlethwait J.H."/>
            <person name="Berthelot C."/>
            <person name="Roest Crollius H."/>
            <person name="Guiguen Y."/>
        </authorList>
    </citation>
    <scope>NUCLEOTIDE SEQUENCE</scope>
    <source>
        <strain evidence="1">NC1722</strain>
    </source>
</reference>
<protein>
    <recommendedName>
        <fullName evidence="3">A-kinase anchor protein 14</fullName>
    </recommendedName>
</protein>
<dbReference type="Pfam" id="PF14469">
    <property type="entry name" value="AKAP28"/>
    <property type="match status" value="1"/>
</dbReference>
<proteinExistence type="predicted"/>
<dbReference type="PANTHER" id="PTHR35075:SF1">
    <property type="entry name" value="A-KINASE ANCHOR PROTEIN 14"/>
    <property type="match status" value="1"/>
</dbReference>
<dbReference type="InterPro" id="IPR053084">
    <property type="entry name" value="AKAP"/>
</dbReference>
<comment type="caution">
    <text evidence="1">The sequence shown here is derived from an EMBL/GenBank/DDBJ whole genome shotgun (WGS) entry which is preliminary data.</text>
</comment>
<keyword evidence="2" id="KW-1185">Reference proteome</keyword>